<gene>
    <name evidence="1" type="ORF">BPAE_0171g00160</name>
</gene>
<keyword evidence="2" id="KW-1185">Reference proteome</keyword>
<accession>A0A4Z1FL13</accession>
<name>A0A4Z1FL13_9HELO</name>
<comment type="caution">
    <text evidence="1">The sequence shown here is derived from an EMBL/GenBank/DDBJ whole genome shotgun (WGS) entry which is preliminary data.</text>
</comment>
<organism evidence="1 2">
    <name type="scientific">Botrytis paeoniae</name>
    <dbReference type="NCBI Taxonomy" id="278948"/>
    <lineage>
        <taxon>Eukaryota</taxon>
        <taxon>Fungi</taxon>
        <taxon>Dikarya</taxon>
        <taxon>Ascomycota</taxon>
        <taxon>Pezizomycotina</taxon>
        <taxon>Leotiomycetes</taxon>
        <taxon>Helotiales</taxon>
        <taxon>Sclerotiniaceae</taxon>
        <taxon>Botrytis</taxon>
    </lineage>
</organism>
<dbReference type="Proteomes" id="UP000297910">
    <property type="component" value="Unassembled WGS sequence"/>
</dbReference>
<evidence type="ECO:0000313" key="1">
    <source>
        <dbReference type="EMBL" id="TGO22357.1"/>
    </source>
</evidence>
<dbReference type="AlphaFoldDB" id="A0A4Z1FL13"/>
<evidence type="ECO:0000313" key="2">
    <source>
        <dbReference type="Proteomes" id="UP000297910"/>
    </source>
</evidence>
<dbReference type="EMBL" id="PQXI01000171">
    <property type="protein sequence ID" value="TGO22357.1"/>
    <property type="molecule type" value="Genomic_DNA"/>
</dbReference>
<proteinExistence type="predicted"/>
<sequence length="107" mass="11941">MLGKREKRNDEMLIWGGASSVVNAIIQLMRNITSSLNYRGSERFSCGSHTENDTPQLYTDILSTTGHDKGRFVWTLPWPEEYSKTEDVEVFKTGAARLGTDGQDVGA</sequence>
<reference evidence="1 2" key="1">
    <citation type="submission" date="2017-12" db="EMBL/GenBank/DDBJ databases">
        <title>Comparative genomics of Botrytis spp.</title>
        <authorList>
            <person name="Valero-Jimenez C.A."/>
            <person name="Tapia P."/>
            <person name="Veloso J."/>
            <person name="Silva-Moreno E."/>
            <person name="Staats M."/>
            <person name="Valdes J.H."/>
            <person name="Van Kan J.A.L."/>
        </authorList>
    </citation>
    <scope>NUCLEOTIDE SEQUENCE [LARGE SCALE GENOMIC DNA]</scope>
    <source>
        <strain evidence="1 2">Bp0003</strain>
    </source>
</reference>
<protein>
    <submittedName>
        <fullName evidence="1">Uncharacterized protein</fullName>
    </submittedName>
</protein>